<sequence length="39" mass="4331">MICSADGVDVVFVILYLYLIPSIKHNNVIPSPEANNENQ</sequence>
<accession>A0A380QCB9</accession>
<evidence type="ECO:0000313" key="2">
    <source>
        <dbReference type="Proteomes" id="UP000255087"/>
    </source>
</evidence>
<name>A0A380QCB9_YERPU</name>
<gene>
    <name evidence="1" type="ORF">NCTC8580_03666</name>
</gene>
<dbReference type="Proteomes" id="UP000255087">
    <property type="component" value="Unassembled WGS sequence"/>
</dbReference>
<evidence type="ECO:0000313" key="1">
    <source>
        <dbReference type="EMBL" id="SUP85448.1"/>
    </source>
</evidence>
<reference evidence="1 2" key="1">
    <citation type="submission" date="2018-06" db="EMBL/GenBank/DDBJ databases">
        <authorList>
            <consortium name="Pathogen Informatics"/>
            <person name="Doyle S."/>
        </authorList>
    </citation>
    <scope>NUCLEOTIDE SEQUENCE [LARGE SCALE GENOMIC DNA]</scope>
    <source>
        <strain evidence="1 2">NCTC8580</strain>
    </source>
</reference>
<protein>
    <submittedName>
        <fullName evidence="1">Uncharacterized protein</fullName>
    </submittedName>
</protein>
<dbReference type="EMBL" id="UHJC01000001">
    <property type="protein sequence ID" value="SUP85448.1"/>
    <property type="molecule type" value="Genomic_DNA"/>
</dbReference>
<dbReference type="AlphaFoldDB" id="A0A380QCB9"/>
<organism evidence="1 2">
    <name type="scientific">Yersinia pseudotuberculosis</name>
    <dbReference type="NCBI Taxonomy" id="633"/>
    <lineage>
        <taxon>Bacteria</taxon>
        <taxon>Pseudomonadati</taxon>
        <taxon>Pseudomonadota</taxon>
        <taxon>Gammaproteobacteria</taxon>
        <taxon>Enterobacterales</taxon>
        <taxon>Yersiniaceae</taxon>
        <taxon>Yersinia</taxon>
    </lineage>
</organism>
<proteinExistence type="predicted"/>